<reference evidence="2" key="1">
    <citation type="journal article" date="2022" name="Int. J. Mol. Sci.">
        <title>Phenotypic and Genotypic Virulence Characterisation of Staphylococcus pettenkoferi Strains Isolated from Human Bloodstream and Diabetic Foot Infections.</title>
        <authorList>
            <person name="Magnan C."/>
            <person name="Ahmad-Mansour N."/>
            <person name="Pouget C."/>
            <person name="Morsli M."/>
            <person name="Huc-Brandt S."/>
            <person name="Pantel A."/>
            <person name="Dunyach-Remy C."/>
            <person name="Sotto A."/>
            <person name="Molle V."/>
            <person name="Lavigne J.-P."/>
        </authorList>
    </citation>
    <scope>NUCLEOTIDE SEQUENCE</scope>
    <source>
        <strain evidence="2">NSP012P</strain>
    </source>
</reference>
<evidence type="ECO:0000256" key="1">
    <source>
        <dbReference type="SAM" id="MobiDB-lite"/>
    </source>
</evidence>
<accession>A0ABT4BP19</accession>
<feature type="region of interest" description="Disordered" evidence="1">
    <location>
        <begin position="33"/>
        <end position="52"/>
    </location>
</feature>
<dbReference type="EMBL" id="JANSLD010000073">
    <property type="protein sequence ID" value="MCY1584408.1"/>
    <property type="molecule type" value="Genomic_DNA"/>
</dbReference>
<keyword evidence="3" id="KW-1185">Reference proteome</keyword>
<evidence type="ECO:0000313" key="3">
    <source>
        <dbReference type="Proteomes" id="UP001072952"/>
    </source>
</evidence>
<dbReference type="RefSeq" id="WP_268213918.1">
    <property type="nucleotide sequence ID" value="NZ_JANSLD010000073.1"/>
</dbReference>
<dbReference type="PRINTS" id="PR01998">
    <property type="entry name" value="MTP2STAPHYLO"/>
</dbReference>
<comment type="caution">
    <text evidence="2">The sequence shown here is derived from an EMBL/GenBank/DDBJ whole genome shotgun (WGS) entry which is preliminary data.</text>
</comment>
<dbReference type="PRINTS" id="PR01997">
    <property type="entry name" value="MTP2FAMILY"/>
</dbReference>
<dbReference type="NCBIfam" id="TIGR02126">
    <property type="entry name" value="phgtail_TP901_1"/>
    <property type="match status" value="1"/>
</dbReference>
<proteinExistence type="predicted"/>
<evidence type="ECO:0000313" key="2">
    <source>
        <dbReference type="EMBL" id="MCY1584408.1"/>
    </source>
</evidence>
<reference evidence="2" key="2">
    <citation type="submission" date="2022-08" db="EMBL/GenBank/DDBJ databases">
        <authorList>
            <person name="Magnan C."/>
        </authorList>
    </citation>
    <scope>NUCLEOTIDE SEQUENCE</scope>
    <source>
        <strain evidence="2">NSP012P</strain>
    </source>
</reference>
<dbReference type="Pfam" id="PF06199">
    <property type="entry name" value="Phage_tail_2"/>
    <property type="match status" value="1"/>
</dbReference>
<dbReference type="Proteomes" id="UP001072952">
    <property type="component" value="Unassembled WGS sequence"/>
</dbReference>
<gene>
    <name evidence="2" type="ORF">NW133_13015</name>
</gene>
<protein>
    <submittedName>
        <fullName evidence="2">Phage major tail protein, TP901-1 family</fullName>
    </submittedName>
</protein>
<organism evidence="2 3">
    <name type="scientific">Staphylococcus pettenkoferi</name>
    <dbReference type="NCBI Taxonomy" id="170573"/>
    <lineage>
        <taxon>Bacteria</taxon>
        <taxon>Bacillati</taxon>
        <taxon>Bacillota</taxon>
        <taxon>Bacilli</taxon>
        <taxon>Bacillales</taxon>
        <taxon>Staphylococcaceae</taxon>
        <taxon>Staphylococcus</taxon>
    </lineage>
</organism>
<feature type="region of interest" description="Disordered" evidence="1">
    <location>
        <begin position="161"/>
        <end position="185"/>
    </location>
</feature>
<feature type="compositionally biased region" description="Basic and acidic residues" evidence="1">
    <location>
        <begin position="33"/>
        <end position="42"/>
    </location>
</feature>
<sequence>MAIKQGTDELVLIRKAGDRKDANKVMWVTELERETEKDRDTEATVDGPVNSGGTLESTVTITCYMNQDDTLCDEIEDATEEDVPYELWVINKKVKNSEGKYKAEYRQGYWNSIDRTNDSDDIAEFETEFGVYLKKKRGWATLPEQIEKNKAAYGFHDTIAADPANDGLASEDIPQPNQPSTVESV</sequence>
<name>A0ABT4BP19_9STAP</name>
<dbReference type="InterPro" id="IPR011855">
    <property type="entry name" value="Phgtail_TP901_1"/>
</dbReference>
<dbReference type="InterPro" id="IPR022345">
    <property type="entry name" value="Phage_69_Orf23_MTP"/>
</dbReference>